<dbReference type="NCBIfam" id="NF009727">
    <property type="entry name" value="PRK13254.1-1"/>
    <property type="match status" value="1"/>
</dbReference>
<accession>A0ABQ2LCP6</accession>
<dbReference type="InterPro" id="IPR012340">
    <property type="entry name" value="NA-bd_OB-fold"/>
</dbReference>
<evidence type="ECO:0000313" key="11">
    <source>
        <dbReference type="EMBL" id="GGO08492.1"/>
    </source>
</evidence>
<keyword evidence="3 10" id="KW-0812">Transmembrane</keyword>
<dbReference type="EMBL" id="BMOV01000002">
    <property type="protein sequence ID" value="GGO08492.1"/>
    <property type="molecule type" value="Genomic_DNA"/>
</dbReference>
<protein>
    <recommendedName>
        <fullName evidence="10">Cytochrome c-type biogenesis protein CcmE</fullName>
    </recommendedName>
    <alternativeName>
        <fullName evidence="10">Cytochrome c maturation protein E</fullName>
    </alternativeName>
    <alternativeName>
        <fullName evidence="10">Heme chaperone CcmE</fullName>
    </alternativeName>
</protein>
<evidence type="ECO:0000256" key="6">
    <source>
        <dbReference type="ARBA" id="ARBA00022968"/>
    </source>
</evidence>
<evidence type="ECO:0000256" key="5">
    <source>
        <dbReference type="ARBA" id="ARBA00022748"/>
    </source>
</evidence>
<dbReference type="SUPFAM" id="SSF82093">
    <property type="entry name" value="Heme chaperone CcmE"/>
    <property type="match status" value="1"/>
</dbReference>
<dbReference type="HAMAP" id="MF_01959">
    <property type="entry name" value="CcmE"/>
    <property type="match status" value="1"/>
</dbReference>
<keyword evidence="8 10" id="KW-0408">Iron</keyword>
<dbReference type="NCBIfam" id="NF009731">
    <property type="entry name" value="PRK13254.1-5"/>
    <property type="match status" value="1"/>
</dbReference>
<reference evidence="12" key="1">
    <citation type="journal article" date="2019" name="Int. J. Syst. Evol. Microbiol.">
        <title>The Global Catalogue of Microorganisms (GCM) 10K type strain sequencing project: providing services to taxonomists for standard genome sequencing and annotation.</title>
        <authorList>
            <consortium name="The Broad Institute Genomics Platform"/>
            <consortium name="The Broad Institute Genome Sequencing Center for Infectious Disease"/>
            <person name="Wu L."/>
            <person name="Ma J."/>
        </authorList>
    </citation>
    <scope>NUCLEOTIDE SEQUENCE [LARGE SCALE GENOMIC DNA]</scope>
    <source>
        <strain evidence="12">JCM 17843</strain>
    </source>
</reference>
<evidence type="ECO:0000256" key="7">
    <source>
        <dbReference type="ARBA" id="ARBA00022989"/>
    </source>
</evidence>
<evidence type="ECO:0000256" key="3">
    <source>
        <dbReference type="ARBA" id="ARBA00022692"/>
    </source>
</evidence>
<evidence type="ECO:0000256" key="10">
    <source>
        <dbReference type="HAMAP-Rule" id="MF_01959"/>
    </source>
</evidence>
<name>A0ABQ2LCP6_9PROT</name>
<dbReference type="PANTHER" id="PTHR34128:SF2">
    <property type="entry name" value="CYTOCHROME C-TYPE BIOGENESIS PROTEIN CCME HOMOLOG, MITOCHONDRIAL"/>
    <property type="match status" value="1"/>
</dbReference>
<keyword evidence="7 10" id="KW-1133">Transmembrane helix</keyword>
<comment type="caution">
    <text evidence="11">The sequence shown here is derived from an EMBL/GenBank/DDBJ whole genome shotgun (WGS) entry which is preliminary data.</text>
</comment>
<dbReference type="Pfam" id="PF03100">
    <property type="entry name" value="CcmE"/>
    <property type="match status" value="1"/>
</dbReference>
<feature type="topological domain" description="Cytoplasmic" evidence="10">
    <location>
        <begin position="1"/>
        <end position="16"/>
    </location>
</feature>
<keyword evidence="9 10" id="KW-0472">Membrane</keyword>
<evidence type="ECO:0000256" key="8">
    <source>
        <dbReference type="ARBA" id="ARBA00023004"/>
    </source>
</evidence>
<feature type="binding site" description="axial binding residue" evidence="10">
    <location>
        <position position="136"/>
    </location>
    <ligand>
        <name>heme</name>
        <dbReference type="ChEBI" id="CHEBI:30413"/>
    </ligand>
    <ligandPart>
        <name>Fe</name>
        <dbReference type="ChEBI" id="CHEBI:18248"/>
    </ligandPart>
</feature>
<evidence type="ECO:0000313" key="12">
    <source>
        <dbReference type="Proteomes" id="UP000602381"/>
    </source>
</evidence>
<dbReference type="Proteomes" id="UP000602381">
    <property type="component" value="Unassembled WGS sequence"/>
</dbReference>
<keyword evidence="5 10" id="KW-0201">Cytochrome c-type biogenesis</keyword>
<evidence type="ECO:0000256" key="4">
    <source>
        <dbReference type="ARBA" id="ARBA00022723"/>
    </source>
</evidence>
<gene>
    <name evidence="10 11" type="primary">ccmE</name>
    <name evidence="10" type="synonym">cycJ</name>
    <name evidence="11" type="ORF">GCM10007972_08910</name>
</gene>
<comment type="similarity">
    <text evidence="10">Belongs to the CcmE/CycJ family.</text>
</comment>
<sequence>MTALRGQKAWTRKRRRFWLTVLALLTLALAAFLIFRALDEQLLYFRLPSDVADEAPEPGRAFRLGGLVETESLVRLPDGMSVRFSVSDGENALMVHYTGILPDLFREGQGIIADGRLDENGLFIADRVLAKHDETYMPKEVYDAIKERGHPDGATPSGKTP</sequence>
<keyword evidence="6 10" id="KW-0735">Signal-anchor</keyword>
<dbReference type="Gene3D" id="2.40.50.140">
    <property type="entry name" value="Nucleic acid-binding proteins"/>
    <property type="match status" value="1"/>
</dbReference>
<evidence type="ECO:0000256" key="2">
    <source>
        <dbReference type="ARBA" id="ARBA00022617"/>
    </source>
</evidence>
<keyword evidence="2 10" id="KW-0349">Heme</keyword>
<keyword evidence="4 10" id="KW-0479">Metal-binding</keyword>
<comment type="subcellular location">
    <subcellularLocation>
        <location evidence="10">Cell membrane</location>
        <topology evidence="10">Single-pass type II membrane protein</topology>
    </subcellularLocation>
    <subcellularLocation>
        <location evidence="1">Membrane</location>
    </subcellularLocation>
</comment>
<dbReference type="RefSeq" id="WP_150004434.1">
    <property type="nucleotide sequence ID" value="NZ_BMOV01000002.1"/>
</dbReference>
<comment type="function">
    <text evidence="10">Heme chaperone required for the biogenesis of c-type cytochromes. Transiently binds heme delivered by CcmC and transfers the heme to apo-cytochromes in a process facilitated by CcmF and CcmH.</text>
</comment>
<keyword evidence="10" id="KW-1003">Cell membrane</keyword>
<dbReference type="PANTHER" id="PTHR34128">
    <property type="entry name" value="CYTOCHROME C-TYPE BIOGENESIS PROTEIN CCME HOMOLOG, MITOCHONDRIAL"/>
    <property type="match status" value="1"/>
</dbReference>
<feature type="binding site" description="covalent" evidence="10">
    <location>
        <position position="132"/>
    </location>
    <ligand>
        <name>heme</name>
        <dbReference type="ChEBI" id="CHEBI:30413"/>
    </ligand>
</feature>
<dbReference type="InterPro" id="IPR036127">
    <property type="entry name" value="CcmE-like_sf"/>
</dbReference>
<feature type="topological domain" description="Extracellular" evidence="10">
    <location>
        <begin position="38"/>
        <end position="161"/>
    </location>
</feature>
<proteinExistence type="inferred from homology"/>
<evidence type="ECO:0000256" key="1">
    <source>
        <dbReference type="ARBA" id="ARBA00004370"/>
    </source>
</evidence>
<evidence type="ECO:0000256" key="9">
    <source>
        <dbReference type="ARBA" id="ARBA00023136"/>
    </source>
</evidence>
<dbReference type="InterPro" id="IPR004329">
    <property type="entry name" value="CcmE"/>
</dbReference>
<keyword evidence="12" id="KW-1185">Reference proteome</keyword>
<organism evidence="11 12">
    <name type="scientific">Iodidimonas muriae</name>
    <dbReference type="NCBI Taxonomy" id="261467"/>
    <lineage>
        <taxon>Bacteria</taxon>
        <taxon>Pseudomonadati</taxon>
        <taxon>Pseudomonadota</taxon>
        <taxon>Alphaproteobacteria</taxon>
        <taxon>Iodidimonadales</taxon>
        <taxon>Iodidimonadaceae</taxon>
        <taxon>Iodidimonas</taxon>
    </lineage>
</organism>